<feature type="compositionally biased region" description="Basic and acidic residues" evidence="7">
    <location>
        <begin position="2219"/>
        <end position="2232"/>
    </location>
</feature>
<dbReference type="STRING" id="1229665.N1RDA9"/>
<feature type="compositionally biased region" description="Basic and acidic residues" evidence="7">
    <location>
        <begin position="1227"/>
        <end position="1244"/>
    </location>
</feature>
<dbReference type="InterPro" id="IPR022031">
    <property type="entry name" value="Rif1_N"/>
</dbReference>
<dbReference type="Proteomes" id="UP000016929">
    <property type="component" value="Unassembled WGS sequence"/>
</dbReference>
<keyword evidence="5" id="KW-0539">Nucleus</keyword>
<evidence type="ECO:0000256" key="4">
    <source>
        <dbReference type="ARBA" id="ARBA00022895"/>
    </source>
</evidence>
<dbReference type="OrthoDB" id="5399929at2759"/>
<feature type="compositionally biased region" description="Basic and acidic residues" evidence="7">
    <location>
        <begin position="1955"/>
        <end position="1972"/>
    </location>
</feature>
<feature type="region of interest" description="Disordered" evidence="7">
    <location>
        <begin position="2208"/>
        <end position="2457"/>
    </location>
</feature>
<feature type="compositionally biased region" description="Low complexity" evidence="7">
    <location>
        <begin position="2250"/>
        <end position="2261"/>
    </location>
</feature>
<accession>N1RDA9</accession>
<keyword evidence="6" id="KW-0131">Cell cycle</keyword>
<dbReference type="GO" id="GO:0005634">
    <property type="term" value="C:nucleus"/>
    <property type="evidence" value="ECO:0007669"/>
    <property type="project" value="UniProtKB-SubCell"/>
</dbReference>
<evidence type="ECO:0000256" key="1">
    <source>
        <dbReference type="ARBA" id="ARBA00004123"/>
    </source>
</evidence>
<feature type="compositionally biased region" description="Low complexity" evidence="7">
    <location>
        <begin position="2034"/>
        <end position="2043"/>
    </location>
</feature>
<dbReference type="Pfam" id="PF12231">
    <property type="entry name" value="Rif1_N"/>
    <property type="match status" value="1"/>
</dbReference>
<feature type="compositionally biased region" description="Polar residues" evidence="7">
    <location>
        <begin position="2057"/>
        <end position="2066"/>
    </location>
</feature>
<dbReference type="PANTHER" id="PTHR22928:SF3">
    <property type="entry name" value="TELOMERE-ASSOCIATED PROTEIN RIF1"/>
    <property type="match status" value="1"/>
</dbReference>
<reference evidence="10" key="1">
    <citation type="submission" date="2012-09" db="EMBL/GenBank/DDBJ databases">
        <title>Genome sequencing and comparative transcriptomics of race 1 and race 4 of banana pathogen: Fusarium oxysporum f. sp. cubense.</title>
        <authorList>
            <person name="Fang X."/>
            <person name="Huang J."/>
        </authorList>
    </citation>
    <scope>NUCLEOTIDE SEQUENCE [LARGE SCALE GENOMIC DNA]</scope>
    <source>
        <strain evidence="10">race 4</strain>
    </source>
</reference>
<keyword evidence="4" id="KW-0779">Telomere</keyword>
<feature type="region of interest" description="Disordered" evidence="7">
    <location>
        <begin position="1119"/>
        <end position="1254"/>
    </location>
</feature>
<feature type="compositionally biased region" description="Polar residues" evidence="7">
    <location>
        <begin position="92"/>
        <end position="101"/>
    </location>
</feature>
<feature type="domain" description="Telomere-associated protein Rif1 N-terminal" evidence="8">
    <location>
        <begin position="145"/>
        <end position="514"/>
    </location>
</feature>
<feature type="region of interest" description="Disordered" evidence="7">
    <location>
        <begin position="1"/>
        <end position="76"/>
    </location>
</feature>
<organism evidence="9 10">
    <name type="scientific">Fusarium oxysporum f. sp. cubense (strain race 4)</name>
    <name type="common">Panama disease fungus</name>
    <dbReference type="NCBI Taxonomy" id="2502994"/>
    <lineage>
        <taxon>Eukaryota</taxon>
        <taxon>Fungi</taxon>
        <taxon>Dikarya</taxon>
        <taxon>Ascomycota</taxon>
        <taxon>Pezizomycotina</taxon>
        <taxon>Sordariomycetes</taxon>
        <taxon>Hypocreomycetidae</taxon>
        <taxon>Hypocreales</taxon>
        <taxon>Nectriaceae</taxon>
        <taxon>Fusarium</taxon>
        <taxon>Fusarium oxysporum species complex</taxon>
    </lineage>
</organism>
<feature type="compositionally biased region" description="Basic and acidic residues" evidence="7">
    <location>
        <begin position="1188"/>
        <end position="1205"/>
    </location>
</feature>
<feature type="region of interest" description="Disordered" evidence="7">
    <location>
        <begin position="1265"/>
        <end position="1284"/>
    </location>
</feature>
<keyword evidence="10" id="KW-1185">Reference proteome</keyword>
<sequence length="2501" mass="278345">MASSAKATTLDELSPRPPTPPRESFPDKIAPMKASVGRPIDPRLSLQTPPGANTPSSNGATNTNSSSRRIRKKVEWSSHTEYREASKFFRSSPITTPSASSRPVKGILKPSPSPNPLASPLNGHPNGLSSQISIAEMLDSTIKQLAGSDRDSRLDAYMMLSRALKASNNLPDRVALQDKMSLFMSFIERDVKSKRDEGSPDSSLIFQALSLLTTFLHFPAIASSLTSDFGVFIIDHCIRCFSDPALSKDLARHLMQVVAFQSFSSKVMSSDRVGRLVTSLHNIEDHLTGKSIIMGRIQIYKRLVKQSRNHMAVHTAWLEDLFNDMLTPIRDIRAQAILLGTEAGFALRNEKPVMRKVTEILQSTADKQIYIQYYIQRLDTMLKEKQLLSTVPQIWGAVTLFLQCPLSRWQHFAPWFKIAQDSFNCTDLQTKQEANYAWNRYVYLSITSNKLPPKSLGIMAQPLASQLRRKFNSKQPEEAMKLRRTVMGGICNLCYYAFRPSQDVTWIDAAWDSILAPITQQLVHVDAQLEFSADSVTQATRIVTGLLDVSTPRSWKDERIRDVAPISPEELPSIDSRWARRNSEKIFGLVGPILEKKFNDLANTESLAYRLWQAFVGSIAVASAKDIKVTDETARFIAQAFDLLSKMWSTGVPEGFESVGTKYLSSVRHYVDVLVRNLGLLPFTEKKLSMSLANTFEPASTPSRIDRTDKSNGTVQTPLYHLFSILCSKPPGLADNEDLAECFLAIFDPFFQGKSSRARVELSREMLRLLPRDALSPYGPWVLAAQNIRTLLDQNPSPSGSLPPSSERLLGPEYREIVSLLERGLVSHPTLPEEQWFSLFDLLSDHIAQESGDAGRALGLVEPLAKIVTDNFFEDSERSNQMALAVAIALFKIAKLPRDRQAVEAARRRLWGAPPTSSRSSSFDPFQYLYQLQGQSMKYFYENEAECNDQKMVAYFESVNAFIVGSFSQNGIKTLPKLQTGLVPWIQDEKAHKILRSDSPVSGSVRTLWDNICGQLLTLGRLEDKVLNTVEPLVAAGFRSRHRHIVNKMAETWNALVKDEESLDCSESLKSIIASLRPRVDVSFPGMEHSSGEFGAQAQTFVDTQEDLSFVALSSAKSSGQGVEQAASPAPSISKMSLRGATTRKRRRDATPESTKTKPAKRTATPRLRHDNSQIQFAPIVSSPLVEESQHLTERQREVRERQEENAGLYAGLRSSPRTRAQAAIEESSKDAEIQKSSRLETTPERAASYDEFINLTPTPRRGQALHLEGLNDPPSSPPDPRRNPLLIRDVAPISPEELPSIDSRWARRNSEKIFGLVGPILEKKFNDLANTESLAYRLWQAFVGSIAVASAKDIKVTDETARFIAQAFDLLSKMWSTGVPEGFESVGTKYLSSVRHYVDVLVRNLGLLPFTEKKLSMSLANTFEPASTPSRIDRTDKSNGTVQTPLYHLFSILCSKPPGLADNEDLAECFLAIFDPFFQGKSSRARVELSREMLRLLPRDALSPYGPWVLAAQNIRTLLDQNPSPSGSLPPSSERLLGPEYREIVSLLERGLVSHPTLPEEQWFSLFDLLSDHIAQESGDAGRALGLVEPLAKIVTDNFFEDSERSNQMALAVAIALFKIAKLPRDRQAVEAARRRLWGAPPTSSRSSSFDPFQYLYQLQGQSMKYFYENEAECNDQKMVAYFESVNAFIVGSFSQNGIKTLPKLQTGLVPWIQDEKAHKILRSDSPVSGSVRTLWDNICGQLLTLGRLEDKVLNTVEPLVAAGFRSRHRHIVNKMAETWNALVKDEESLDCSESLKSIIASLRPRVDVSFPGMEHSSGEFGAQAQTFVDTQEDLSFVALSSAKSSGQGVEQAASPAPSISKMSLRGATTRKRRRDATPESTKTKPAKRTATPRLRHDNSQIQFAPIVSSPLVEESQHLTERQREVRERQEENAGLYAGLRSSPRTRAQAAIEESSKDAEIQKSSRLETTPERAASYDEFINLTPTPRRGQALHLEGLNDPPSSPPDPRRNPLLSEIQTRSKARDSIVNWQFSSPPGSPSISQQTDEDQAEVETPSAKNKGSGKNTRAKRRRRRAESSKKEEVIPSSLGSQEVVTEDAEALPDAPPSQDVEEIKEEHIEPPALSQLDSPQRTAPPPAQVLETPKSADDEFVDARSSPAKAVDDQAVESGPKVANSQNQDSSFALSEGDESSLMRFVVELESRRCHLPFDKYNSVSVSPEKKKNDASPEKCIEVQGDTSVEEEQNNTKEPSPSSVVPSTPVEASQEKNESQNTNQTGSKRKRKRSAVYAETRRKKRRSADPSGPEQVEDSQSTSQETASPIPTVRRSSRRNAGQKGKELRNREVQASPTTRSTRSSSQAPQTTSKSTDVRDDGDTDEELMSQLVTESYAASQSQEPELQVPDEVIEDSMEVIPIDSESGEEAQEDQPQAEEEGQDEVAEPKDEDEEETPVPHKTRSIMDTLRGGLQQLQTAALSRDEVYQLEDMLMDMKRELFEAERRGRH</sequence>
<keyword evidence="3" id="KW-0158">Chromosome</keyword>
<evidence type="ECO:0000256" key="3">
    <source>
        <dbReference type="ARBA" id="ARBA00022454"/>
    </source>
</evidence>
<dbReference type="HOGENOM" id="CLU_000830_2_0_1"/>
<feature type="compositionally biased region" description="Basic and acidic residues" evidence="7">
    <location>
        <begin position="1916"/>
        <end position="1933"/>
    </location>
</feature>
<feature type="compositionally biased region" description="Low complexity" evidence="7">
    <location>
        <begin position="2346"/>
        <end position="2364"/>
    </location>
</feature>
<dbReference type="EMBL" id="KB726991">
    <property type="protein sequence ID" value="EMT64558.1"/>
    <property type="molecule type" value="Genomic_DNA"/>
</dbReference>
<evidence type="ECO:0000313" key="9">
    <source>
        <dbReference type="EMBL" id="EMT64558.1"/>
    </source>
</evidence>
<dbReference type="PANTHER" id="PTHR22928">
    <property type="entry name" value="TELOMERE-ASSOCIATED PROTEIN RIF1"/>
    <property type="match status" value="1"/>
</dbReference>
<protein>
    <submittedName>
        <fullName evidence="9">Telomere length regulator protein rif1</fullName>
    </submittedName>
</protein>
<reference evidence="10" key="2">
    <citation type="journal article" date="2014" name="PLoS ONE">
        <title>Genome and Transcriptome Analysis of the Fungal Pathogen Fusarium oxysporum f. sp. cubense Causing Banana Vascular Wilt Disease.</title>
        <authorList>
            <person name="Guo L."/>
            <person name="Han L."/>
            <person name="Yang L."/>
            <person name="Zeng H."/>
            <person name="Fan D."/>
            <person name="Zhu Y."/>
            <person name="Feng Y."/>
            <person name="Wang G."/>
            <person name="Peng C."/>
            <person name="Jiang X."/>
            <person name="Zhou D."/>
            <person name="Ni P."/>
            <person name="Liang C."/>
            <person name="Liu L."/>
            <person name="Wang J."/>
            <person name="Mao C."/>
            <person name="Fang X."/>
            <person name="Peng M."/>
            <person name="Huang J."/>
        </authorList>
    </citation>
    <scope>NUCLEOTIDE SEQUENCE [LARGE SCALE GENOMIC DNA]</scope>
    <source>
        <strain evidence="10">race 4</strain>
    </source>
</reference>
<evidence type="ECO:0000313" key="10">
    <source>
        <dbReference type="Proteomes" id="UP000016929"/>
    </source>
</evidence>
<feature type="region of interest" description="Disordered" evidence="7">
    <location>
        <begin position="1847"/>
        <end position="2191"/>
    </location>
</feature>
<proteinExistence type="predicted"/>
<dbReference type="GO" id="GO:0140445">
    <property type="term" value="C:chromosome, telomeric repeat region"/>
    <property type="evidence" value="ECO:0007669"/>
    <property type="project" value="TreeGrafter"/>
</dbReference>
<evidence type="ECO:0000259" key="8">
    <source>
        <dbReference type="Pfam" id="PF12231"/>
    </source>
</evidence>
<feature type="region of interest" description="Disordered" evidence="7">
    <location>
        <begin position="92"/>
        <end position="128"/>
    </location>
</feature>
<comment type="subcellular location">
    <subcellularLocation>
        <location evidence="2">Chromosome</location>
        <location evidence="2">Telomere</location>
    </subcellularLocation>
    <subcellularLocation>
        <location evidence="1">Nucleus</location>
    </subcellularLocation>
</comment>
<feature type="compositionally biased region" description="Low complexity" evidence="7">
    <location>
        <begin position="53"/>
        <end position="67"/>
    </location>
</feature>
<name>N1RDA9_FUSC4</name>
<evidence type="ECO:0000256" key="5">
    <source>
        <dbReference type="ARBA" id="ARBA00023242"/>
    </source>
</evidence>
<feature type="compositionally biased region" description="Acidic residues" evidence="7">
    <location>
        <begin position="2417"/>
        <end position="2448"/>
    </location>
</feature>
<gene>
    <name evidence="9" type="ORF">FOC4_g10007235</name>
</gene>
<dbReference type="GO" id="GO:0000723">
    <property type="term" value="P:telomere maintenance"/>
    <property type="evidence" value="ECO:0007669"/>
    <property type="project" value="TreeGrafter"/>
</dbReference>
<evidence type="ECO:0000256" key="6">
    <source>
        <dbReference type="ARBA" id="ARBA00023306"/>
    </source>
</evidence>
<feature type="compositionally biased region" description="Polar residues" evidence="7">
    <location>
        <begin position="2174"/>
        <end position="2184"/>
    </location>
</feature>
<feature type="compositionally biased region" description="Polar residues" evidence="7">
    <location>
        <begin position="2309"/>
        <end position="2320"/>
    </location>
</feature>
<feature type="compositionally biased region" description="Polar residues" evidence="7">
    <location>
        <begin position="2382"/>
        <end position="2396"/>
    </location>
</feature>
<evidence type="ECO:0000256" key="2">
    <source>
        <dbReference type="ARBA" id="ARBA00004574"/>
    </source>
</evidence>
<evidence type="ECO:0000256" key="7">
    <source>
        <dbReference type="SAM" id="MobiDB-lite"/>
    </source>
</evidence>